<dbReference type="Proteomes" id="UP000033188">
    <property type="component" value="Chromosome 3"/>
</dbReference>
<gene>
    <name evidence="2" type="ORF">BBBOND_0302200</name>
</gene>
<protein>
    <submittedName>
        <fullName evidence="2">Uncharacterized protein</fullName>
    </submittedName>
</protein>
<dbReference type="AlphaFoldDB" id="A0A061D6L9"/>
<sequence length="61" mass="7024">MKLPQNSTHDGSYDESHDYYDGVNYNDKIKKQQYRRVKGKRDHASQVLLSVASATIQLSHT</sequence>
<dbReference type="RefSeq" id="XP_012768502.1">
    <property type="nucleotide sequence ID" value="XM_012913048.1"/>
</dbReference>
<name>A0A061D6L9_BABBI</name>
<feature type="compositionally biased region" description="Basic and acidic residues" evidence="1">
    <location>
        <begin position="11"/>
        <end position="20"/>
    </location>
</feature>
<evidence type="ECO:0000256" key="1">
    <source>
        <dbReference type="SAM" id="MobiDB-lite"/>
    </source>
</evidence>
<dbReference type="GeneID" id="24564857"/>
<keyword evidence="3" id="KW-1185">Reference proteome</keyword>
<feature type="region of interest" description="Disordered" evidence="1">
    <location>
        <begin position="1"/>
        <end position="21"/>
    </location>
</feature>
<reference evidence="3" key="1">
    <citation type="journal article" date="2014" name="Nucleic Acids Res.">
        <title>The evolutionary dynamics of variant antigen genes in Babesia reveal a history of genomic innovation underlying host-parasite interaction.</title>
        <authorList>
            <person name="Jackson A.P."/>
            <person name="Otto T.D."/>
            <person name="Darby A."/>
            <person name="Ramaprasad A."/>
            <person name="Xia D."/>
            <person name="Echaide I.E."/>
            <person name="Farber M."/>
            <person name="Gahlot S."/>
            <person name="Gamble J."/>
            <person name="Gupta D."/>
            <person name="Gupta Y."/>
            <person name="Jackson L."/>
            <person name="Malandrin L."/>
            <person name="Malas T.B."/>
            <person name="Moussa E."/>
            <person name="Nair M."/>
            <person name="Reid A.J."/>
            <person name="Sanders M."/>
            <person name="Sharma J."/>
            <person name="Tracey A."/>
            <person name="Quail M.A."/>
            <person name="Weir W."/>
            <person name="Wastling J.M."/>
            <person name="Hall N."/>
            <person name="Willadsen P."/>
            <person name="Lingelbach K."/>
            <person name="Shiels B."/>
            <person name="Tait A."/>
            <person name="Berriman M."/>
            <person name="Allred D.R."/>
            <person name="Pain A."/>
        </authorList>
    </citation>
    <scope>NUCLEOTIDE SEQUENCE [LARGE SCALE GENOMIC DNA]</scope>
    <source>
        <strain evidence="3">Bond</strain>
    </source>
</reference>
<evidence type="ECO:0000313" key="3">
    <source>
        <dbReference type="Proteomes" id="UP000033188"/>
    </source>
</evidence>
<accession>A0A061D6L9</accession>
<evidence type="ECO:0000313" key="2">
    <source>
        <dbReference type="EMBL" id="CDR96316.1"/>
    </source>
</evidence>
<feature type="compositionally biased region" description="Polar residues" evidence="1">
    <location>
        <begin position="1"/>
        <end position="10"/>
    </location>
</feature>
<organism evidence="2 3">
    <name type="scientific">Babesia bigemina</name>
    <dbReference type="NCBI Taxonomy" id="5866"/>
    <lineage>
        <taxon>Eukaryota</taxon>
        <taxon>Sar</taxon>
        <taxon>Alveolata</taxon>
        <taxon>Apicomplexa</taxon>
        <taxon>Aconoidasida</taxon>
        <taxon>Piroplasmida</taxon>
        <taxon>Babesiidae</taxon>
        <taxon>Babesia</taxon>
    </lineage>
</organism>
<dbReference type="VEuPathDB" id="PiroplasmaDB:BBBOND_0302200"/>
<proteinExistence type="predicted"/>
<dbReference type="KEGG" id="bbig:BBBOND_0302200"/>
<dbReference type="EMBL" id="LK391709">
    <property type="protein sequence ID" value="CDR96316.1"/>
    <property type="molecule type" value="Genomic_DNA"/>
</dbReference>